<keyword evidence="2" id="KW-1015">Disulfide bond</keyword>
<dbReference type="CDD" id="cd02947">
    <property type="entry name" value="TRX_family"/>
    <property type="match status" value="1"/>
</dbReference>
<comment type="caution">
    <text evidence="5">The sequence shown here is derived from an EMBL/GenBank/DDBJ whole genome shotgun (WGS) entry which is preliminary data.</text>
</comment>
<name>A0ABS2R632_9BACI</name>
<dbReference type="RefSeq" id="WP_205179262.1">
    <property type="nucleotide sequence ID" value="NZ_JAFBFH010000012.1"/>
</dbReference>
<dbReference type="PROSITE" id="PS51352">
    <property type="entry name" value="THIOREDOXIN_2"/>
    <property type="match status" value="1"/>
</dbReference>
<keyword evidence="6" id="KW-1185">Reference proteome</keyword>
<comment type="similarity">
    <text evidence="1">Belongs to the thioredoxin family.</text>
</comment>
<keyword evidence="5" id="KW-0413">Isomerase</keyword>
<protein>
    <submittedName>
        <fullName evidence="5">Thiol-disulfide isomerase/thioredoxin</fullName>
    </submittedName>
</protein>
<evidence type="ECO:0000259" key="4">
    <source>
        <dbReference type="PROSITE" id="PS51352"/>
    </source>
</evidence>
<dbReference type="SUPFAM" id="SSF52833">
    <property type="entry name" value="Thioredoxin-like"/>
    <property type="match status" value="1"/>
</dbReference>
<dbReference type="PANTHER" id="PTHR45663:SF11">
    <property type="entry name" value="GEO12009P1"/>
    <property type="match status" value="1"/>
</dbReference>
<reference evidence="5 6" key="1">
    <citation type="submission" date="2021-01" db="EMBL/GenBank/DDBJ databases">
        <title>Genomic Encyclopedia of Type Strains, Phase IV (KMG-IV): sequencing the most valuable type-strain genomes for metagenomic binning, comparative biology and taxonomic classification.</title>
        <authorList>
            <person name="Goeker M."/>
        </authorList>
    </citation>
    <scope>NUCLEOTIDE SEQUENCE [LARGE SCALE GENOMIC DNA]</scope>
    <source>
        <strain evidence="5 6">DSM 105453</strain>
    </source>
</reference>
<evidence type="ECO:0000256" key="2">
    <source>
        <dbReference type="ARBA" id="ARBA00023157"/>
    </source>
</evidence>
<accession>A0ABS2R632</accession>
<dbReference type="GO" id="GO:0016853">
    <property type="term" value="F:isomerase activity"/>
    <property type="evidence" value="ECO:0007669"/>
    <property type="project" value="UniProtKB-KW"/>
</dbReference>
<dbReference type="Proteomes" id="UP000823485">
    <property type="component" value="Unassembled WGS sequence"/>
</dbReference>
<gene>
    <name evidence="5" type="ORF">JOC94_002093</name>
</gene>
<sequence length="156" mass="17907">MKKVVIFLVIIIGLFVAIAIVTKVQQEKKSEGNVYQKESLHPTTVELLDDPLYQNIILPDELEKKLKNKEDVTVYFFSPTCSHCIKTTPVVTPLAKEKNIDLVQYNLKEFENGFKKYGITHTPTLMHFKDGKEAARMVGSHPKEDFAAWFDEHVKK</sequence>
<keyword evidence="3" id="KW-0676">Redox-active center</keyword>
<dbReference type="InterPro" id="IPR036249">
    <property type="entry name" value="Thioredoxin-like_sf"/>
</dbReference>
<dbReference type="InterPro" id="IPR013766">
    <property type="entry name" value="Thioredoxin_domain"/>
</dbReference>
<dbReference type="Pfam" id="PF00085">
    <property type="entry name" value="Thioredoxin"/>
    <property type="match status" value="1"/>
</dbReference>
<evidence type="ECO:0000256" key="1">
    <source>
        <dbReference type="ARBA" id="ARBA00008987"/>
    </source>
</evidence>
<evidence type="ECO:0000256" key="3">
    <source>
        <dbReference type="ARBA" id="ARBA00023284"/>
    </source>
</evidence>
<evidence type="ECO:0000313" key="5">
    <source>
        <dbReference type="EMBL" id="MBM7715121.1"/>
    </source>
</evidence>
<dbReference type="PANTHER" id="PTHR45663">
    <property type="entry name" value="GEO12009P1"/>
    <property type="match status" value="1"/>
</dbReference>
<feature type="domain" description="Thioredoxin" evidence="4">
    <location>
        <begin position="34"/>
        <end position="155"/>
    </location>
</feature>
<dbReference type="Gene3D" id="3.40.30.10">
    <property type="entry name" value="Glutaredoxin"/>
    <property type="match status" value="1"/>
</dbReference>
<proteinExistence type="inferred from homology"/>
<organism evidence="5 6">
    <name type="scientific">Siminovitchia thermophila</name>
    <dbReference type="NCBI Taxonomy" id="1245522"/>
    <lineage>
        <taxon>Bacteria</taxon>
        <taxon>Bacillati</taxon>
        <taxon>Bacillota</taxon>
        <taxon>Bacilli</taxon>
        <taxon>Bacillales</taxon>
        <taxon>Bacillaceae</taxon>
        <taxon>Siminovitchia</taxon>
    </lineage>
</organism>
<dbReference type="EMBL" id="JAFBFH010000012">
    <property type="protein sequence ID" value="MBM7715121.1"/>
    <property type="molecule type" value="Genomic_DNA"/>
</dbReference>
<evidence type="ECO:0000313" key="6">
    <source>
        <dbReference type="Proteomes" id="UP000823485"/>
    </source>
</evidence>